<dbReference type="EMBL" id="AP027081">
    <property type="protein sequence ID" value="BDU76199.1"/>
    <property type="molecule type" value="Genomic_DNA"/>
</dbReference>
<evidence type="ECO:0000313" key="1">
    <source>
        <dbReference type="EMBL" id="BDU76199.1"/>
    </source>
</evidence>
<reference evidence="1" key="1">
    <citation type="journal article" date="2023" name="Int. J. Syst. Evol. Microbiol.">
        <title>Mesoterricola silvestris gen. nov., sp. nov., Mesoterricola sediminis sp. nov., Geothrix oryzae sp. nov., Geothrix edaphica sp. nov., Geothrix rubra sp. nov., and Geothrix limicola sp. nov., six novel members of Acidobacteriota isolated from soils.</title>
        <authorList>
            <person name="Itoh H."/>
            <person name="Sugisawa Y."/>
            <person name="Mise K."/>
            <person name="Xu Z."/>
            <person name="Kuniyasu M."/>
            <person name="Ushijima N."/>
            <person name="Kawano K."/>
            <person name="Kobayashi E."/>
            <person name="Shiratori Y."/>
            <person name="Masuda Y."/>
            <person name="Senoo K."/>
        </authorList>
    </citation>
    <scope>NUCLEOTIDE SEQUENCE</scope>
    <source>
        <strain evidence="1">W786</strain>
    </source>
</reference>
<dbReference type="RefSeq" id="WP_316411253.1">
    <property type="nucleotide sequence ID" value="NZ_AP027081.1"/>
</dbReference>
<accession>A0AA48GU15</accession>
<evidence type="ECO:0000313" key="2">
    <source>
        <dbReference type="Proteomes" id="UP001228113"/>
    </source>
</evidence>
<keyword evidence="2" id="KW-1185">Reference proteome</keyword>
<organism evidence="1 2">
    <name type="scientific">Mesoterricola sediminis</name>
    <dbReference type="NCBI Taxonomy" id="2927980"/>
    <lineage>
        <taxon>Bacteria</taxon>
        <taxon>Pseudomonadati</taxon>
        <taxon>Acidobacteriota</taxon>
        <taxon>Holophagae</taxon>
        <taxon>Holophagales</taxon>
        <taxon>Holophagaceae</taxon>
        <taxon>Mesoterricola</taxon>
    </lineage>
</organism>
<dbReference type="KEGG" id="msea:METESE_11570"/>
<name>A0AA48GU15_9BACT</name>
<dbReference type="AlphaFoldDB" id="A0AA48GU15"/>
<gene>
    <name evidence="1" type="ORF">METESE_11570</name>
</gene>
<proteinExistence type="predicted"/>
<protein>
    <submittedName>
        <fullName evidence="1">Uncharacterized protein</fullName>
    </submittedName>
</protein>
<sequence length="130" mass="13653">MENLLTLPSTPHPADARATDARATLRAIAGTSTRLVARLEQNSPAMPEPVLEALEDLKAGLSTLQGVEGAPEGSEPSRIEWLDVWGIGQGAAELGGLLAEELRTNGVDTFSLLEAVPTHEPALRLGPALK</sequence>
<dbReference type="Proteomes" id="UP001228113">
    <property type="component" value="Chromosome"/>
</dbReference>